<name>A0ABY4AH23_9BURK</name>
<evidence type="ECO:0000313" key="1">
    <source>
        <dbReference type="EMBL" id="UOD32861.1"/>
    </source>
</evidence>
<organism evidence="1 2">
    <name type="scientific">Massilia violaceinigra</name>
    <dbReference type="NCBI Taxonomy" id="2045208"/>
    <lineage>
        <taxon>Bacteria</taxon>
        <taxon>Pseudomonadati</taxon>
        <taxon>Pseudomonadota</taxon>
        <taxon>Betaproteobacteria</taxon>
        <taxon>Burkholderiales</taxon>
        <taxon>Oxalobacteraceae</taxon>
        <taxon>Telluria group</taxon>
        <taxon>Massilia</taxon>
    </lineage>
</organism>
<dbReference type="EMBL" id="CP063361">
    <property type="protein sequence ID" value="UOD32861.1"/>
    <property type="molecule type" value="Genomic_DNA"/>
</dbReference>
<protein>
    <submittedName>
        <fullName evidence="1">Uncharacterized protein</fullName>
    </submittedName>
</protein>
<keyword evidence="2" id="KW-1185">Reference proteome</keyword>
<gene>
    <name evidence="1" type="ORF">INH39_15065</name>
</gene>
<dbReference type="RefSeq" id="WP_243493901.1">
    <property type="nucleotide sequence ID" value="NZ_CP063361.1"/>
</dbReference>
<dbReference type="Proteomes" id="UP000831532">
    <property type="component" value="Chromosome"/>
</dbReference>
<reference evidence="1 2" key="1">
    <citation type="submission" date="2020-10" db="EMBL/GenBank/DDBJ databases">
        <title>Genome analysis of Massilia species.</title>
        <authorList>
            <person name="Jung D.-H."/>
        </authorList>
    </citation>
    <scope>NUCLEOTIDE SEQUENCE [LARGE SCALE GENOMIC DNA]</scope>
    <source>
        <strain evidence="2">sipir</strain>
    </source>
</reference>
<sequence>MEITGSDYTYWSNIPAEKTTASFLNKVSLMWPTALVDDERSEGEVEIFVSKNAAMDDFHEENGYALNEEGEGCFMFGAQWRPFFQSDIHIASIIRPAHLVSSCPHDSTIILANATCYTLVLPTLLEESDFSKKIHAFLIDSLSESAAAD</sequence>
<evidence type="ECO:0000313" key="2">
    <source>
        <dbReference type="Proteomes" id="UP000831532"/>
    </source>
</evidence>
<accession>A0ABY4AH23</accession>
<proteinExistence type="predicted"/>